<feature type="non-terminal residue" evidence="1">
    <location>
        <position position="1"/>
    </location>
</feature>
<protein>
    <submittedName>
        <fullName evidence="1">Uncharacterized protein</fullName>
    </submittedName>
</protein>
<dbReference type="Proteomes" id="UP000823775">
    <property type="component" value="Unassembled WGS sequence"/>
</dbReference>
<keyword evidence="2" id="KW-1185">Reference proteome</keyword>
<evidence type="ECO:0000313" key="1">
    <source>
        <dbReference type="EMBL" id="MCD7471829.1"/>
    </source>
</evidence>
<accession>A0ABS8TLR7</accession>
<organism evidence="1 2">
    <name type="scientific">Datura stramonium</name>
    <name type="common">Jimsonweed</name>
    <name type="synonym">Common thornapple</name>
    <dbReference type="NCBI Taxonomy" id="4076"/>
    <lineage>
        <taxon>Eukaryota</taxon>
        <taxon>Viridiplantae</taxon>
        <taxon>Streptophyta</taxon>
        <taxon>Embryophyta</taxon>
        <taxon>Tracheophyta</taxon>
        <taxon>Spermatophyta</taxon>
        <taxon>Magnoliopsida</taxon>
        <taxon>eudicotyledons</taxon>
        <taxon>Gunneridae</taxon>
        <taxon>Pentapetalae</taxon>
        <taxon>asterids</taxon>
        <taxon>lamiids</taxon>
        <taxon>Solanales</taxon>
        <taxon>Solanaceae</taxon>
        <taxon>Solanoideae</taxon>
        <taxon>Datureae</taxon>
        <taxon>Datura</taxon>
    </lineage>
</organism>
<proteinExistence type="predicted"/>
<gene>
    <name evidence="1" type="ORF">HAX54_012550</name>
</gene>
<name>A0ABS8TLR7_DATST</name>
<evidence type="ECO:0000313" key="2">
    <source>
        <dbReference type="Proteomes" id="UP000823775"/>
    </source>
</evidence>
<reference evidence="1 2" key="1">
    <citation type="journal article" date="2021" name="BMC Genomics">
        <title>Datura genome reveals duplications of psychoactive alkaloid biosynthetic genes and high mutation rate following tissue culture.</title>
        <authorList>
            <person name="Rajewski A."/>
            <person name="Carter-House D."/>
            <person name="Stajich J."/>
            <person name="Litt A."/>
        </authorList>
    </citation>
    <scope>NUCLEOTIDE SEQUENCE [LARGE SCALE GENOMIC DNA]</scope>
    <source>
        <strain evidence="1">AR-01</strain>
    </source>
</reference>
<comment type="caution">
    <text evidence="1">The sequence shown here is derived from an EMBL/GenBank/DDBJ whole genome shotgun (WGS) entry which is preliminary data.</text>
</comment>
<dbReference type="EMBL" id="JACEIK010001730">
    <property type="protein sequence ID" value="MCD7471829.1"/>
    <property type="molecule type" value="Genomic_DNA"/>
</dbReference>
<sequence>FCLLYALSRYVHAMGRLGASRGFLVPCLYSDLCLGRDSVPICINFPHQSEVAILRLGKDITQSQFIGLVLDGGELKCEASFINPILRSIFGLLLRVEQC</sequence>